<dbReference type="Gene3D" id="2.60.120.260">
    <property type="entry name" value="Galactose-binding domain-like"/>
    <property type="match status" value="2"/>
</dbReference>
<dbReference type="Pfam" id="PF03170">
    <property type="entry name" value="BcsB"/>
    <property type="match status" value="1"/>
</dbReference>
<comment type="caution">
    <text evidence="7">The sequence shown here is derived from an EMBL/GenBank/DDBJ whole genome shotgun (WGS) entry which is preliminary data.</text>
</comment>
<evidence type="ECO:0000256" key="3">
    <source>
        <dbReference type="ARBA" id="ARBA00022692"/>
    </source>
</evidence>
<comment type="subcellular location">
    <subcellularLocation>
        <location evidence="1">Cell membrane</location>
        <topology evidence="1">Single-pass membrane protein</topology>
    </subcellularLocation>
</comment>
<dbReference type="Proteomes" id="UP000290602">
    <property type="component" value="Unassembled WGS sequence"/>
</dbReference>
<feature type="transmembrane region" description="Helical" evidence="6">
    <location>
        <begin position="681"/>
        <end position="703"/>
    </location>
</feature>
<evidence type="ECO:0000313" key="8">
    <source>
        <dbReference type="Proteomes" id="UP000290602"/>
    </source>
</evidence>
<dbReference type="GO" id="GO:0006011">
    <property type="term" value="P:UDP-alpha-D-glucose metabolic process"/>
    <property type="evidence" value="ECO:0007669"/>
    <property type="project" value="InterPro"/>
</dbReference>
<evidence type="ECO:0000256" key="1">
    <source>
        <dbReference type="ARBA" id="ARBA00004162"/>
    </source>
</evidence>
<name>A0A4Q0VKD4_9LACO</name>
<evidence type="ECO:0000313" key="7">
    <source>
        <dbReference type="EMBL" id="RXI80127.1"/>
    </source>
</evidence>
<dbReference type="AlphaFoldDB" id="A0A4Q0VKD4"/>
<evidence type="ECO:0000256" key="5">
    <source>
        <dbReference type="ARBA" id="ARBA00023136"/>
    </source>
</evidence>
<gene>
    <name evidence="7" type="ORF">DXH47_00775</name>
</gene>
<evidence type="ECO:0000256" key="4">
    <source>
        <dbReference type="ARBA" id="ARBA00022989"/>
    </source>
</evidence>
<protein>
    <submittedName>
        <fullName evidence="7">Cellulose synthase</fullName>
    </submittedName>
</protein>
<dbReference type="PANTHER" id="PTHR39083">
    <property type="entry name" value="CYCLIC DI-GMP-BINDING PROTEIN"/>
    <property type="match status" value="1"/>
</dbReference>
<organism evidence="7 8">
    <name type="scientific">Levilactobacillus suantsaii</name>
    <dbReference type="NCBI Taxonomy" id="2292255"/>
    <lineage>
        <taxon>Bacteria</taxon>
        <taxon>Bacillati</taxon>
        <taxon>Bacillota</taxon>
        <taxon>Bacilli</taxon>
        <taxon>Lactobacillales</taxon>
        <taxon>Lactobacillaceae</taxon>
        <taxon>Levilactobacillus</taxon>
    </lineage>
</organism>
<keyword evidence="4 6" id="KW-1133">Transmembrane helix</keyword>
<evidence type="ECO:0000256" key="2">
    <source>
        <dbReference type="ARBA" id="ARBA00022475"/>
    </source>
</evidence>
<dbReference type="EMBL" id="QXIL01000001">
    <property type="protein sequence ID" value="RXI80127.1"/>
    <property type="molecule type" value="Genomic_DNA"/>
</dbReference>
<dbReference type="InterPro" id="IPR018513">
    <property type="entry name" value="Cell_synthase_bac"/>
</dbReference>
<sequence>MGWGNIFVNKFFINQQNGTRPSVISRLWWAVGLLLLVSSWGSLGPQKTAQAAATSQTYTQPFHPTASSLAGQAVVTSGDFTTTDYWRLSHVTLTLAFQVSPLTDQRLSAVTVSLNGTPVTTFRPQHRTSVQTRQVTLPVSAVRRHNVVKLSGQLQLTSDQSSDATTSGAANWLTVMPASSVTCAYTVGAPGQKISTFYERLTGLDTISQQRAAVILPDQVSDAELQAGMLAVTGGTRFTPTVDQQLPVTTADTAIAKKATYQIVLATYDHLPARFQHQISRTSLGQTARIQRYDAANKHYLIVTAPNAKLLAQAGRYLANAELLRQATHASTTLTAQSAVLTPETTPQNEYALTTTADRLVGATRQERDYFVKLPVDRVAAAGSTIQVKLRYAKNLDFQAALATVSVNGQSIGSHRLTARHADGETFSVRIPQRLAVGHDFTVRVALDLPVATSAKGSARPTPWEIIEPGTAAHLKSTPADRLLFAQYPGLFLQQGAYDHLAVVRPRQLTAADYQTLSRVFALLGHYVDSNRGQLQFYHQRPHEDVLKTANVIALGTPRQNPLIHDLNDHLYFQFNTAETRVVANEKLSVEPRYGATLGTAQLLRSPYNDRRGLLVVTGATPDATARAATHLSTPADLSVIGGDALVVDADNVQRHFRFQRQALIDPAATAHHRLTQNRQLGLYLGIAAGVMAVISLALVLLWRKHRGLRHRGGTRYD</sequence>
<reference evidence="7 8" key="1">
    <citation type="submission" date="2018-08" db="EMBL/GenBank/DDBJ databases">
        <title>Lactobacillus suantsai sp. nov., isolated from traditional fermented suan-tsai in Taiwan.</title>
        <authorList>
            <person name="Huang C.-H."/>
        </authorList>
    </citation>
    <scope>NUCLEOTIDE SEQUENCE [LARGE SCALE GENOMIC DNA]</scope>
    <source>
        <strain evidence="7 8">BCRC 12945</strain>
    </source>
</reference>
<keyword evidence="3 6" id="KW-0812">Transmembrane</keyword>
<keyword evidence="8" id="KW-1185">Reference proteome</keyword>
<keyword evidence="5 6" id="KW-0472">Membrane</keyword>
<proteinExistence type="predicted"/>
<keyword evidence="2" id="KW-1003">Cell membrane</keyword>
<evidence type="ECO:0000256" key="6">
    <source>
        <dbReference type="SAM" id="Phobius"/>
    </source>
</evidence>
<dbReference type="OrthoDB" id="2655838at2"/>
<dbReference type="PANTHER" id="PTHR39083:SF1">
    <property type="entry name" value="CYCLIC DI-GMP-BINDING PROTEIN"/>
    <property type="match status" value="1"/>
</dbReference>
<accession>A0A4Q0VKD4</accession>
<dbReference type="GO" id="GO:0005886">
    <property type="term" value="C:plasma membrane"/>
    <property type="evidence" value="ECO:0007669"/>
    <property type="project" value="UniProtKB-SubCell"/>
</dbReference>